<dbReference type="AlphaFoldDB" id="A0A3E0HKR0"/>
<dbReference type="InterPro" id="IPR041656">
    <property type="entry name" value="TPR_5"/>
</dbReference>
<evidence type="ECO:0000313" key="2">
    <source>
        <dbReference type="EMBL" id="REH47082.1"/>
    </source>
</evidence>
<sequence length="165" mass="17853">MIDVEEQLARAVSLRESGSLDQARDLLLHLSTVAPDHVQVAYQTAWVHDLLGLEREAVPFYVRALDGDGLSAAERRGATLGLGSTYRSLGMYAEAVGVLAAGAAEFPGDRALAVFLAMARYNAGDAKEAVASLLTLLADTTSDPDIQRYHRAITFYAEDLDRVWS</sequence>
<dbReference type="Gene3D" id="1.25.40.10">
    <property type="entry name" value="Tetratricopeptide repeat domain"/>
    <property type="match status" value="1"/>
</dbReference>
<dbReference type="Proteomes" id="UP000256269">
    <property type="component" value="Unassembled WGS sequence"/>
</dbReference>
<feature type="domain" description="Tetratrico peptide repeat group 5" evidence="1">
    <location>
        <begin position="39"/>
        <end position="160"/>
    </location>
</feature>
<reference evidence="2 3" key="1">
    <citation type="submission" date="2018-08" db="EMBL/GenBank/DDBJ databases">
        <title>Genomic Encyclopedia of Archaeal and Bacterial Type Strains, Phase II (KMG-II): from individual species to whole genera.</title>
        <authorList>
            <person name="Goeker M."/>
        </authorList>
    </citation>
    <scope>NUCLEOTIDE SEQUENCE [LARGE SCALE GENOMIC DNA]</scope>
    <source>
        <strain evidence="2 3">DSM 45791</strain>
    </source>
</reference>
<accession>A0A3E0HKR0</accession>
<dbReference type="InterPro" id="IPR011990">
    <property type="entry name" value="TPR-like_helical_dom_sf"/>
</dbReference>
<comment type="caution">
    <text evidence="2">The sequence shown here is derived from an EMBL/GenBank/DDBJ whole genome shotgun (WGS) entry which is preliminary data.</text>
</comment>
<evidence type="ECO:0000259" key="1">
    <source>
        <dbReference type="Pfam" id="PF12688"/>
    </source>
</evidence>
<name>A0A3E0HKR0_9PSEU</name>
<dbReference type="Pfam" id="PF12688">
    <property type="entry name" value="TPR_5"/>
    <property type="match status" value="1"/>
</dbReference>
<proteinExistence type="predicted"/>
<dbReference type="RefSeq" id="WP_246015284.1">
    <property type="nucleotide sequence ID" value="NZ_CP144375.1"/>
</dbReference>
<evidence type="ECO:0000313" key="3">
    <source>
        <dbReference type="Proteomes" id="UP000256269"/>
    </source>
</evidence>
<organism evidence="2 3">
    <name type="scientific">Kutzneria buriramensis</name>
    <dbReference type="NCBI Taxonomy" id="1045776"/>
    <lineage>
        <taxon>Bacteria</taxon>
        <taxon>Bacillati</taxon>
        <taxon>Actinomycetota</taxon>
        <taxon>Actinomycetes</taxon>
        <taxon>Pseudonocardiales</taxon>
        <taxon>Pseudonocardiaceae</taxon>
        <taxon>Kutzneria</taxon>
    </lineage>
</organism>
<protein>
    <submittedName>
        <fullName evidence="2">Tetratricopeptide repeat protein</fullName>
    </submittedName>
</protein>
<dbReference type="EMBL" id="QUNO01000006">
    <property type="protein sequence ID" value="REH47082.1"/>
    <property type="molecule type" value="Genomic_DNA"/>
</dbReference>
<keyword evidence="3" id="KW-1185">Reference proteome</keyword>
<gene>
    <name evidence="2" type="ORF">BCF44_106247</name>
</gene>
<dbReference type="SUPFAM" id="SSF48452">
    <property type="entry name" value="TPR-like"/>
    <property type="match status" value="1"/>
</dbReference>